<reference evidence="2" key="2">
    <citation type="submission" date="2020-05" db="UniProtKB">
        <authorList>
            <consortium name="EnsemblMetazoa"/>
        </authorList>
    </citation>
    <scope>IDENTIFICATION</scope>
    <source>
        <strain evidence="2">IAEA</strain>
    </source>
</reference>
<evidence type="ECO:0000313" key="3">
    <source>
        <dbReference type="Proteomes" id="UP000092460"/>
    </source>
</evidence>
<feature type="region of interest" description="Disordered" evidence="1">
    <location>
        <begin position="37"/>
        <end position="65"/>
    </location>
</feature>
<evidence type="ECO:0000256" key="1">
    <source>
        <dbReference type="SAM" id="MobiDB-lite"/>
    </source>
</evidence>
<dbReference type="EMBL" id="JXJN01009753">
    <property type="status" value="NOT_ANNOTATED_CDS"/>
    <property type="molecule type" value="Genomic_DNA"/>
</dbReference>
<dbReference type="EnsemblMetazoa" id="GPPI021749-RA">
    <property type="protein sequence ID" value="GPPI021749-PA"/>
    <property type="gene ID" value="GPPI021749"/>
</dbReference>
<sequence>MVRSDTEEVYKQFLCKSKVIVDTTTKFEGNANCQCGTGYNKKKKAKKRKKKQKEKKRKKQLRQQSKESFKEVFLNFLLKTDVTLKWLEIEIIYKNYCTKQSKAKESKAKERKDDGY</sequence>
<reference evidence="3" key="1">
    <citation type="submission" date="2015-01" db="EMBL/GenBank/DDBJ databases">
        <authorList>
            <person name="Aksoy S."/>
            <person name="Warren W."/>
            <person name="Wilson R.K."/>
        </authorList>
    </citation>
    <scope>NUCLEOTIDE SEQUENCE [LARGE SCALE GENOMIC DNA]</scope>
    <source>
        <strain evidence="3">IAEA</strain>
    </source>
</reference>
<accession>A0A1B0B800</accession>
<evidence type="ECO:0000313" key="2">
    <source>
        <dbReference type="EnsemblMetazoa" id="GPPI021749-PA"/>
    </source>
</evidence>
<feature type="compositionally biased region" description="Basic residues" evidence="1">
    <location>
        <begin position="40"/>
        <end position="61"/>
    </location>
</feature>
<organism evidence="2 3">
    <name type="scientific">Glossina palpalis gambiensis</name>
    <dbReference type="NCBI Taxonomy" id="67801"/>
    <lineage>
        <taxon>Eukaryota</taxon>
        <taxon>Metazoa</taxon>
        <taxon>Ecdysozoa</taxon>
        <taxon>Arthropoda</taxon>
        <taxon>Hexapoda</taxon>
        <taxon>Insecta</taxon>
        <taxon>Pterygota</taxon>
        <taxon>Neoptera</taxon>
        <taxon>Endopterygota</taxon>
        <taxon>Diptera</taxon>
        <taxon>Brachycera</taxon>
        <taxon>Muscomorpha</taxon>
        <taxon>Hippoboscoidea</taxon>
        <taxon>Glossinidae</taxon>
        <taxon>Glossina</taxon>
    </lineage>
</organism>
<dbReference type="VEuPathDB" id="VectorBase:GPPI021749"/>
<dbReference type="AlphaFoldDB" id="A0A1B0B800"/>
<keyword evidence="3" id="KW-1185">Reference proteome</keyword>
<proteinExistence type="predicted"/>
<name>A0A1B0B800_9MUSC</name>
<dbReference type="Proteomes" id="UP000092460">
    <property type="component" value="Unassembled WGS sequence"/>
</dbReference>
<protein>
    <submittedName>
        <fullName evidence="2">Uncharacterized protein</fullName>
    </submittedName>
</protein>